<keyword evidence="2" id="KW-1185">Reference proteome</keyword>
<dbReference type="Proteomes" id="UP001062846">
    <property type="component" value="Chromosome 2"/>
</dbReference>
<reference evidence="1" key="1">
    <citation type="submission" date="2022-02" db="EMBL/GenBank/DDBJ databases">
        <title>Plant Genome Project.</title>
        <authorList>
            <person name="Zhang R.-G."/>
        </authorList>
    </citation>
    <scope>NUCLEOTIDE SEQUENCE</scope>
    <source>
        <strain evidence="1">AT1</strain>
    </source>
</reference>
<gene>
    <name evidence="1" type="ORF">RHMOL_Rhmol02G0206700</name>
</gene>
<evidence type="ECO:0000313" key="2">
    <source>
        <dbReference type="Proteomes" id="UP001062846"/>
    </source>
</evidence>
<comment type="caution">
    <text evidence="1">The sequence shown here is derived from an EMBL/GenBank/DDBJ whole genome shotgun (WGS) entry which is preliminary data.</text>
</comment>
<sequence length="68" mass="8195">MEGALRVEQYNTGFLKYPHADQAWIGHWMDQWNEAQADPLDDISLFMLYHQPKLVEPEEEEEEYVWEP</sequence>
<organism evidence="1 2">
    <name type="scientific">Rhododendron molle</name>
    <name type="common">Chinese azalea</name>
    <name type="synonym">Azalea mollis</name>
    <dbReference type="NCBI Taxonomy" id="49168"/>
    <lineage>
        <taxon>Eukaryota</taxon>
        <taxon>Viridiplantae</taxon>
        <taxon>Streptophyta</taxon>
        <taxon>Embryophyta</taxon>
        <taxon>Tracheophyta</taxon>
        <taxon>Spermatophyta</taxon>
        <taxon>Magnoliopsida</taxon>
        <taxon>eudicotyledons</taxon>
        <taxon>Gunneridae</taxon>
        <taxon>Pentapetalae</taxon>
        <taxon>asterids</taxon>
        <taxon>Ericales</taxon>
        <taxon>Ericaceae</taxon>
        <taxon>Ericoideae</taxon>
        <taxon>Rhodoreae</taxon>
        <taxon>Rhododendron</taxon>
    </lineage>
</organism>
<accession>A0ACC0PU45</accession>
<name>A0ACC0PU45_RHOML</name>
<dbReference type="EMBL" id="CM046389">
    <property type="protein sequence ID" value="KAI8568517.1"/>
    <property type="molecule type" value="Genomic_DNA"/>
</dbReference>
<protein>
    <submittedName>
        <fullName evidence="1">Uncharacterized protein</fullName>
    </submittedName>
</protein>
<proteinExistence type="predicted"/>
<evidence type="ECO:0000313" key="1">
    <source>
        <dbReference type="EMBL" id="KAI8568517.1"/>
    </source>
</evidence>